<evidence type="ECO:0000256" key="2">
    <source>
        <dbReference type="ARBA" id="ARBA00022448"/>
    </source>
</evidence>
<feature type="transmembrane region" description="Helical" evidence="7">
    <location>
        <begin position="62"/>
        <end position="88"/>
    </location>
</feature>
<dbReference type="FunFam" id="1.20.1720.10:FF:000012">
    <property type="entry name" value="MFS toxin efflux pump (AflT)"/>
    <property type="match status" value="1"/>
</dbReference>
<keyword evidence="5 7" id="KW-0472">Membrane</keyword>
<feature type="compositionally biased region" description="Basic and acidic residues" evidence="6">
    <location>
        <begin position="34"/>
        <end position="50"/>
    </location>
</feature>
<feature type="transmembrane region" description="Helical" evidence="7">
    <location>
        <begin position="529"/>
        <end position="547"/>
    </location>
</feature>
<dbReference type="InterPro" id="IPR036259">
    <property type="entry name" value="MFS_trans_sf"/>
</dbReference>
<dbReference type="GO" id="GO:0022857">
    <property type="term" value="F:transmembrane transporter activity"/>
    <property type="evidence" value="ECO:0007669"/>
    <property type="project" value="InterPro"/>
</dbReference>
<keyword evidence="3 7" id="KW-0812">Transmembrane</keyword>
<dbReference type="Proteomes" id="UP000076738">
    <property type="component" value="Unassembled WGS sequence"/>
</dbReference>
<keyword evidence="4 7" id="KW-1133">Transmembrane helix</keyword>
<dbReference type="AlphaFoldDB" id="A0A167RAR6"/>
<dbReference type="FunFam" id="1.20.1250.20:FF:000196">
    <property type="entry name" value="MFS toxin efflux pump (AflT)"/>
    <property type="match status" value="1"/>
</dbReference>
<feature type="transmembrane region" description="Helical" evidence="7">
    <location>
        <begin position="423"/>
        <end position="441"/>
    </location>
</feature>
<dbReference type="PANTHER" id="PTHR23501">
    <property type="entry name" value="MAJOR FACILITATOR SUPERFAMILY"/>
    <property type="match status" value="1"/>
</dbReference>
<feature type="transmembrane region" description="Helical" evidence="7">
    <location>
        <begin position="328"/>
        <end position="349"/>
    </location>
</feature>
<dbReference type="OrthoDB" id="10021397at2759"/>
<feature type="transmembrane region" description="Helical" evidence="7">
    <location>
        <begin position="291"/>
        <end position="308"/>
    </location>
</feature>
<evidence type="ECO:0000259" key="8">
    <source>
        <dbReference type="PROSITE" id="PS50850"/>
    </source>
</evidence>
<reference evidence="9 10" key="1">
    <citation type="journal article" date="2016" name="Mol. Biol. Evol.">
        <title>Comparative Genomics of Early-Diverging Mushroom-Forming Fungi Provides Insights into the Origins of Lignocellulose Decay Capabilities.</title>
        <authorList>
            <person name="Nagy L.G."/>
            <person name="Riley R."/>
            <person name="Tritt A."/>
            <person name="Adam C."/>
            <person name="Daum C."/>
            <person name="Floudas D."/>
            <person name="Sun H."/>
            <person name="Yadav J.S."/>
            <person name="Pangilinan J."/>
            <person name="Larsson K.H."/>
            <person name="Matsuura K."/>
            <person name="Barry K."/>
            <person name="Labutti K."/>
            <person name="Kuo R."/>
            <person name="Ohm R.A."/>
            <person name="Bhattacharya S.S."/>
            <person name="Shirouzu T."/>
            <person name="Yoshinaga Y."/>
            <person name="Martin F.M."/>
            <person name="Grigoriev I.V."/>
            <person name="Hibbett D.S."/>
        </authorList>
    </citation>
    <scope>NUCLEOTIDE SEQUENCE [LARGE SCALE GENOMIC DNA]</scope>
    <source>
        <strain evidence="9 10">TUFC12733</strain>
    </source>
</reference>
<protein>
    <submittedName>
        <fullName evidence="9">MFS general substrate transporter</fullName>
    </submittedName>
</protein>
<feature type="region of interest" description="Disordered" evidence="6">
    <location>
        <begin position="1"/>
        <end position="20"/>
    </location>
</feature>
<evidence type="ECO:0000313" key="9">
    <source>
        <dbReference type="EMBL" id="KZP00725.1"/>
    </source>
</evidence>
<comment type="subcellular location">
    <subcellularLocation>
        <location evidence="1">Membrane</location>
        <topology evidence="1">Multi-pass membrane protein</topology>
    </subcellularLocation>
</comment>
<sequence>MTTALDNTNTPTPLLSGSREDTLLDIPLADLQPPDEKSVPLPEEPPKDPDALEEDYPSGLRLALILVGCIAAIFLANLDMTIVATAIPRITDDFHSLADVGWYGSAFFLTVASFQSTWGKAYKYFPLKIGFLLSIAVFELGSLICAVAPNSIALIVGRAIAGVGAGGIVAGDYTIIAFSAPPLRRPMYTGLLGATYGVASVIGPLLGGVFTDKLTWRWCFYINLPIGGFAAAIIFLFFQTPQAAKPVAASGLEKFLQMDLLGTFTIMAAVVCYLLALQWGGVTIPWSDSRSYGLLIGFGLLVIAFMVIEWRMRERAIVLPRLLKQRTVLIASLYSFFLQGGFFLLVYYVPIYFQSIDNTSASNSGVRNLPLILGLAIMSLLTGPVVRLTGQYVPFMIVGAAIATVGAGLLYTLDIGSGTGEWIAYQALVGIGVGIGIQLPVTAAQSRVSVSDLAPVTATNIFFSTVGGAFLISAAQSIFANRMISSLAINAPGVDPALVIAAGASSLQETFSPDVLPGVLRAYMDGLKAAYALGIAALGIATVLSVFMEWRTFKSVPVGGAA</sequence>
<name>A0A167RAR6_CALVF</name>
<evidence type="ECO:0000256" key="1">
    <source>
        <dbReference type="ARBA" id="ARBA00004141"/>
    </source>
</evidence>
<feature type="domain" description="Major facilitator superfamily (MFS) profile" evidence="8">
    <location>
        <begin position="65"/>
        <end position="553"/>
    </location>
</feature>
<dbReference type="InterPro" id="IPR020846">
    <property type="entry name" value="MFS_dom"/>
</dbReference>
<keyword evidence="2" id="KW-0813">Transport</keyword>
<dbReference type="InterPro" id="IPR011701">
    <property type="entry name" value="MFS"/>
</dbReference>
<feature type="transmembrane region" description="Helical" evidence="7">
    <location>
        <begin position="215"/>
        <end position="238"/>
    </location>
</feature>
<dbReference type="PANTHER" id="PTHR23501:SF177">
    <property type="entry name" value="MAJOR FACILITATOR SUPERFAMILY (MFS) PROFILE DOMAIN-CONTAINING PROTEIN-RELATED"/>
    <property type="match status" value="1"/>
</dbReference>
<evidence type="ECO:0000256" key="3">
    <source>
        <dbReference type="ARBA" id="ARBA00022692"/>
    </source>
</evidence>
<feature type="transmembrane region" description="Helical" evidence="7">
    <location>
        <begin position="453"/>
        <end position="475"/>
    </location>
</feature>
<dbReference type="PROSITE" id="PS50850">
    <property type="entry name" value="MFS"/>
    <property type="match status" value="1"/>
</dbReference>
<evidence type="ECO:0000256" key="5">
    <source>
        <dbReference type="ARBA" id="ARBA00023136"/>
    </source>
</evidence>
<dbReference type="Gene3D" id="1.20.1250.20">
    <property type="entry name" value="MFS general substrate transporter like domains"/>
    <property type="match status" value="1"/>
</dbReference>
<feature type="transmembrane region" description="Helical" evidence="7">
    <location>
        <begin position="188"/>
        <end position="209"/>
    </location>
</feature>
<evidence type="ECO:0000256" key="4">
    <source>
        <dbReference type="ARBA" id="ARBA00022989"/>
    </source>
</evidence>
<accession>A0A167RAR6</accession>
<feature type="transmembrane region" description="Helical" evidence="7">
    <location>
        <begin position="155"/>
        <end position="176"/>
    </location>
</feature>
<organism evidence="9 10">
    <name type="scientific">Calocera viscosa (strain TUFC12733)</name>
    <dbReference type="NCBI Taxonomy" id="1330018"/>
    <lineage>
        <taxon>Eukaryota</taxon>
        <taxon>Fungi</taxon>
        <taxon>Dikarya</taxon>
        <taxon>Basidiomycota</taxon>
        <taxon>Agaricomycotina</taxon>
        <taxon>Dacrymycetes</taxon>
        <taxon>Dacrymycetales</taxon>
        <taxon>Dacrymycetaceae</taxon>
        <taxon>Calocera</taxon>
    </lineage>
</organism>
<feature type="transmembrane region" description="Helical" evidence="7">
    <location>
        <begin position="259"/>
        <end position="279"/>
    </location>
</feature>
<evidence type="ECO:0000313" key="10">
    <source>
        <dbReference type="Proteomes" id="UP000076738"/>
    </source>
</evidence>
<feature type="transmembrane region" description="Helical" evidence="7">
    <location>
        <begin position="130"/>
        <end position="149"/>
    </location>
</feature>
<proteinExistence type="predicted"/>
<feature type="transmembrane region" description="Helical" evidence="7">
    <location>
        <begin position="100"/>
        <end position="118"/>
    </location>
</feature>
<dbReference type="Pfam" id="PF07690">
    <property type="entry name" value="MFS_1"/>
    <property type="match status" value="1"/>
</dbReference>
<feature type="region of interest" description="Disordered" evidence="6">
    <location>
        <begin position="26"/>
        <end position="52"/>
    </location>
</feature>
<feature type="compositionally biased region" description="Polar residues" evidence="6">
    <location>
        <begin position="1"/>
        <end position="15"/>
    </location>
</feature>
<gene>
    <name evidence="9" type="ORF">CALVIDRAFT_209872</name>
</gene>
<dbReference type="GO" id="GO:0005886">
    <property type="term" value="C:plasma membrane"/>
    <property type="evidence" value="ECO:0007669"/>
    <property type="project" value="TreeGrafter"/>
</dbReference>
<feature type="transmembrane region" description="Helical" evidence="7">
    <location>
        <begin position="369"/>
        <end position="386"/>
    </location>
</feature>
<feature type="transmembrane region" description="Helical" evidence="7">
    <location>
        <begin position="393"/>
        <end position="411"/>
    </location>
</feature>
<keyword evidence="10" id="KW-1185">Reference proteome</keyword>
<dbReference type="EMBL" id="KV417268">
    <property type="protein sequence ID" value="KZP00725.1"/>
    <property type="molecule type" value="Genomic_DNA"/>
</dbReference>
<dbReference type="SUPFAM" id="SSF103473">
    <property type="entry name" value="MFS general substrate transporter"/>
    <property type="match status" value="1"/>
</dbReference>
<evidence type="ECO:0000256" key="7">
    <source>
        <dbReference type="SAM" id="Phobius"/>
    </source>
</evidence>
<dbReference type="CDD" id="cd17502">
    <property type="entry name" value="MFS_Azr1_MDR_like"/>
    <property type="match status" value="1"/>
</dbReference>
<evidence type="ECO:0000256" key="6">
    <source>
        <dbReference type="SAM" id="MobiDB-lite"/>
    </source>
</evidence>